<dbReference type="InterPro" id="IPR011527">
    <property type="entry name" value="ABC1_TM_dom"/>
</dbReference>
<keyword evidence="7" id="KW-0547">Nucleotide-binding</keyword>
<keyword evidence="11" id="KW-0325">Glycoprotein</keyword>
<keyword evidence="10 13" id="KW-0472">Membrane</keyword>
<evidence type="ECO:0000256" key="9">
    <source>
        <dbReference type="ARBA" id="ARBA00022989"/>
    </source>
</evidence>
<evidence type="ECO:0000256" key="11">
    <source>
        <dbReference type="ARBA" id="ARBA00023180"/>
    </source>
</evidence>
<feature type="transmembrane region" description="Helical" evidence="13">
    <location>
        <begin position="816"/>
        <end position="836"/>
    </location>
</feature>
<dbReference type="GO" id="GO:0005743">
    <property type="term" value="C:mitochondrial inner membrane"/>
    <property type="evidence" value="ECO:0007669"/>
    <property type="project" value="TreeGrafter"/>
</dbReference>
<keyword evidence="9 13" id="KW-1133">Transmembrane helix</keyword>
<feature type="transmembrane region" description="Helical" evidence="13">
    <location>
        <begin position="921"/>
        <end position="945"/>
    </location>
</feature>
<feature type="transmembrane region" description="Helical" evidence="13">
    <location>
        <begin position="739"/>
        <end position="766"/>
    </location>
</feature>
<dbReference type="InterPro" id="IPR027417">
    <property type="entry name" value="P-loop_NTPase"/>
</dbReference>
<accession>A0A428S6L5</accession>
<dbReference type="FunFam" id="1.20.1560.10:FF:000057">
    <property type="entry name" value="ABC multidrug transporter SitT"/>
    <property type="match status" value="1"/>
</dbReference>
<comment type="subcellular location">
    <subcellularLocation>
        <location evidence="2">Endomembrane system</location>
    </subcellularLocation>
    <subcellularLocation>
        <location evidence="1">Membrane</location>
        <topology evidence="1">Multi-pass membrane protein</topology>
    </subcellularLocation>
</comment>
<evidence type="ECO:0000313" key="17">
    <source>
        <dbReference type="Proteomes" id="UP000287972"/>
    </source>
</evidence>
<dbReference type="InterPro" id="IPR039421">
    <property type="entry name" value="Type_1_exporter"/>
</dbReference>
<keyword evidence="5 13" id="KW-0812">Transmembrane</keyword>
<feature type="domain" description="ABC transporter" evidence="14">
    <location>
        <begin position="1022"/>
        <end position="1273"/>
    </location>
</feature>
<proteinExistence type="inferred from homology"/>
<feature type="transmembrane region" description="Helical" evidence="13">
    <location>
        <begin position="43"/>
        <end position="67"/>
    </location>
</feature>
<feature type="transmembrane region" description="Helical" evidence="13">
    <location>
        <begin position="842"/>
        <end position="860"/>
    </location>
</feature>
<keyword evidence="17" id="KW-1185">Reference proteome</keyword>
<evidence type="ECO:0000256" key="12">
    <source>
        <dbReference type="SAM" id="MobiDB-lite"/>
    </source>
</evidence>
<organism evidence="16 17">
    <name type="scientific">Fusarium floridanum</name>
    <dbReference type="NCBI Taxonomy" id="1325733"/>
    <lineage>
        <taxon>Eukaryota</taxon>
        <taxon>Fungi</taxon>
        <taxon>Dikarya</taxon>
        <taxon>Ascomycota</taxon>
        <taxon>Pezizomycotina</taxon>
        <taxon>Sordariomycetes</taxon>
        <taxon>Hypocreomycetidae</taxon>
        <taxon>Hypocreales</taxon>
        <taxon>Nectriaceae</taxon>
        <taxon>Fusarium</taxon>
        <taxon>Fusarium solani species complex</taxon>
    </lineage>
</organism>
<evidence type="ECO:0000259" key="14">
    <source>
        <dbReference type="PROSITE" id="PS50893"/>
    </source>
</evidence>
<evidence type="ECO:0000256" key="13">
    <source>
        <dbReference type="SAM" id="Phobius"/>
    </source>
</evidence>
<dbReference type="PROSITE" id="PS50893">
    <property type="entry name" value="ABC_TRANSPORTER_2"/>
    <property type="match status" value="2"/>
</dbReference>
<name>A0A428S6L5_9HYPO</name>
<feature type="transmembrane region" description="Helical" evidence="13">
    <location>
        <begin position="94"/>
        <end position="119"/>
    </location>
</feature>
<dbReference type="SMART" id="SM00382">
    <property type="entry name" value="AAA"/>
    <property type="match status" value="2"/>
</dbReference>
<dbReference type="CDD" id="cd18578">
    <property type="entry name" value="ABC_6TM_Pgp_ABCB1_D2_like"/>
    <property type="match status" value="1"/>
</dbReference>
<dbReference type="InterPro" id="IPR036640">
    <property type="entry name" value="ABC1_TM_sf"/>
</dbReference>
<gene>
    <name evidence="16" type="ORF">CEP51_003318</name>
</gene>
<dbReference type="PROSITE" id="PS50929">
    <property type="entry name" value="ABC_TM1F"/>
    <property type="match status" value="2"/>
</dbReference>
<dbReference type="GO" id="GO:0012505">
    <property type="term" value="C:endomembrane system"/>
    <property type="evidence" value="ECO:0007669"/>
    <property type="project" value="UniProtKB-SubCell"/>
</dbReference>
<dbReference type="GO" id="GO:0015421">
    <property type="term" value="F:ABC-type oligopeptide transporter activity"/>
    <property type="evidence" value="ECO:0007669"/>
    <property type="project" value="TreeGrafter"/>
</dbReference>
<evidence type="ECO:0000259" key="15">
    <source>
        <dbReference type="PROSITE" id="PS50929"/>
    </source>
</evidence>
<dbReference type="GO" id="GO:0090374">
    <property type="term" value="P:oligopeptide export from mitochondrion"/>
    <property type="evidence" value="ECO:0007669"/>
    <property type="project" value="TreeGrafter"/>
</dbReference>
<feature type="region of interest" description="Disordered" evidence="12">
    <location>
        <begin position="1"/>
        <end position="21"/>
    </location>
</feature>
<evidence type="ECO:0008006" key="18">
    <source>
        <dbReference type="Google" id="ProtNLM"/>
    </source>
</evidence>
<evidence type="ECO:0000256" key="6">
    <source>
        <dbReference type="ARBA" id="ARBA00022737"/>
    </source>
</evidence>
<evidence type="ECO:0000256" key="5">
    <source>
        <dbReference type="ARBA" id="ARBA00022692"/>
    </source>
</evidence>
<dbReference type="InterPro" id="IPR017871">
    <property type="entry name" value="ABC_transporter-like_CS"/>
</dbReference>
<dbReference type="Pfam" id="PF00005">
    <property type="entry name" value="ABC_tran"/>
    <property type="match status" value="2"/>
</dbReference>
<feature type="transmembrane region" description="Helical" evidence="13">
    <location>
        <begin position="957"/>
        <end position="978"/>
    </location>
</feature>
<feature type="domain" description="ABC transmembrane type-1" evidence="15">
    <location>
        <begin position="699"/>
        <end position="986"/>
    </location>
</feature>
<dbReference type="GO" id="GO:0005524">
    <property type="term" value="F:ATP binding"/>
    <property type="evidence" value="ECO:0007669"/>
    <property type="project" value="UniProtKB-KW"/>
</dbReference>
<evidence type="ECO:0000256" key="10">
    <source>
        <dbReference type="ARBA" id="ARBA00023136"/>
    </source>
</evidence>
<feature type="transmembrane region" description="Helical" evidence="13">
    <location>
        <begin position="194"/>
        <end position="219"/>
    </location>
</feature>
<feature type="domain" description="ABC transmembrane type-1" evidence="15">
    <location>
        <begin position="47"/>
        <end position="338"/>
    </location>
</feature>
<dbReference type="Proteomes" id="UP000287972">
    <property type="component" value="Unassembled WGS sequence"/>
</dbReference>
<dbReference type="InterPro" id="IPR003439">
    <property type="entry name" value="ABC_transporter-like_ATP-bd"/>
</dbReference>
<dbReference type="FunFam" id="3.40.50.300:FF:000913">
    <property type="entry name" value="ABC multidrug transporter SitT"/>
    <property type="match status" value="1"/>
</dbReference>
<dbReference type="CDD" id="cd18577">
    <property type="entry name" value="ABC_6TM_Pgp_ABCB1_D1_like"/>
    <property type="match status" value="1"/>
</dbReference>
<reference evidence="16 17" key="1">
    <citation type="submission" date="2017-06" db="EMBL/GenBank/DDBJ databases">
        <title>Comparative genomic analysis of Ambrosia Fusariam Clade fungi.</title>
        <authorList>
            <person name="Stajich J.E."/>
            <person name="Carrillo J."/>
            <person name="Kijimoto T."/>
            <person name="Eskalen A."/>
            <person name="O'Donnell K."/>
            <person name="Kasson M."/>
        </authorList>
    </citation>
    <scope>NUCLEOTIDE SEQUENCE [LARGE SCALE GENOMIC DNA]</scope>
    <source>
        <strain evidence="16 17">NRRL62606</strain>
    </source>
</reference>
<keyword evidence="8" id="KW-0067">ATP-binding</keyword>
<protein>
    <recommendedName>
        <fullName evidence="18">Leptomycin B resistance protein pmd1</fullName>
    </recommendedName>
</protein>
<evidence type="ECO:0000256" key="1">
    <source>
        <dbReference type="ARBA" id="ARBA00004141"/>
    </source>
</evidence>
<dbReference type="FunFam" id="3.40.50.300:FF:001530">
    <property type="entry name" value="ABC multidrug transporter (Eurofung)"/>
    <property type="match status" value="1"/>
</dbReference>
<evidence type="ECO:0000256" key="7">
    <source>
        <dbReference type="ARBA" id="ARBA00022741"/>
    </source>
</evidence>
<dbReference type="InterPro" id="IPR003593">
    <property type="entry name" value="AAA+_ATPase"/>
</dbReference>
<evidence type="ECO:0000313" key="16">
    <source>
        <dbReference type="EMBL" id="RSL85445.1"/>
    </source>
</evidence>
<dbReference type="AlphaFoldDB" id="A0A428S6L5"/>
<dbReference type="Gene3D" id="1.20.1560.10">
    <property type="entry name" value="ABC transporter type 1, transmembrane domain"/>
    <property type="match status" value="1"/>
</dbReference>
<dbReference type="GO" id="GO:0016887">
    <property type="term" value="F:ATP hydrolysis activity"/>
    <property type="evidence" value="ECO:0007669"/>
    <property type="project" value="InterPro"/>
</dbReference>
<feature type="transmembrane region" description="Helical" evidence="13">
    <location>
        <begin position="312"/>
        <end position="332"/>
    </location>
</feature>
<dbReference type="CDD" id="cd03249">
    <property type="entry name" value="ABC_MTABC3_MDL1_MDL2"/>
    <property type="match status" value="2"/>
</dbReference>
<feature type="transmembrane region" description="Helical" evidence="13">
    <location>
        <begin position="695"/>
        <end position="719"/>
    </location>
</feature>
<feature type="transmembrane region" description="Helical" evidence="13">
    <location>
        <begin position="170"/>
        <end position="188"/>
    </location>
</feature>
<dbReference type="SUPFAM" id="SSF52540">
    <property type="entry name" value="P-loop containing nucleoside triphosphate hydrolases"/>
    <property type="match status" value="2"/>
</dbReference>
<comment type="caution">
    <text evidence="16">The sequence shown here is derived from an EMBL/GenBank/DDBJ whole genome shotgun (WGS) entry which is preliminary data.</text>
</comment>
<dbReference type="Pfam" id="PF00664">
    <property type="entry name" value="ABC_membrane"/>
    <property type="match status" value="2"/>
</dbReference>
<comment type="similarity">
    <text evidence="3">Belongs to the ABC transporter superfamily. ABCB family. Multidrug resistance exporter (TC 3.A.1.201) subfamily.</text>
</comment>
<dbReference type="PANTHER" id="PTHR43394">
    <property type="entry name" value="ATP-DEPENDENT PERMEASE MDL1, MITOCHONDRIAL"/>
    <property type="match status" value="1"/>
</dbReference>
<evidence type="ECO:0000256" key="4">
    <source>
        <dbReference type="ARBA" id="ARBA00022448"/>
    </source>
</evidence>
<dbReference type="EMBL" id="NKCL01000053">
    <property type="protein sequence ID" value="RSL85445.1"/>
    <property type="molecule type" value="Genomic_DNA"/>
</dbReference>
<dbReference type="PROSITE" id="PS00211">
    <property type="entry name" value="ABC_TRANSPORTER_1"/>
    <property type="match status" value="2"/>
</dbReference>
<dbReference type="Gene3D" id="3.40.50.300">
    <property type="entry name" value="P-loop containing nucleotide triphosphate hydrolases"/>
    <property type="match status" value="2"/>
</dbReference>
<sequence>MGKEETTETASNSTERVESSDPEELSASAAYVRIFRYANFSEYSLQLIAIFAAVASGAGIALQNLIFGDFITSVTKYTAGRLSPGEFRDDAAQLALYFVYLGVGRFCLSYIYNSLLTYAAHCITRNIRREYLSAALRQEVAFFDLGTGGSVATQATSNGRLIHGGISEKLGLTFQGLSAFVTAFIIAFVVQWKLTLICLCIAPATLLVNGAAAGIMAGYETEILNIHAQANAFAEGILSSVRTIHAFGMRGPLVSKFDQYLADAHAVGKKISPLFGMLLSTEYCIIYLGYGLAFWQGVKMLARGEIDEPGEIFTVLLSVIIAATNLTMLAPYSIDFTRASTAAAKLFVLIDRNSRIDPLASTGEQPSESIIGEVELNNITFSYPTRPGVTVLDDFSLKIPAGKVTALVGPSGSGKSTIIGLLERWYNPHSGNIKIDGRPIDNLNLHWLRKHVRLVQQEPVLFNGTIFENIQQGLIGTQWEDLPRQEQEKLVHEAATMAFAHDFISDLPNGYDTQIGQRGGLLSGGQKQRIAIARSVISQPKVLLLDEATSALDPYAESIVQQALDKASKGRTTIVIAHKLATIQKADNIVVMTNGRIVEQGTHESLLQTDGVYSRLVKIQDLAVDDDESVSSTDETNVADNPREDTVKLSRTLTNNDLDQQSTNAAQDRDNYALHKHWGIFQVLARLVRDTPELLWPYVFTVGGCILGGAMFPGQAILLANVMDIFSLPGSEMEREGNFYAKMFIVLGGGCLLAYFAVGYASNIVAQQLSHKYRKQTLDDMLRQDLQFFDREENTTGALVSRVDSNPQSILELMGYNVALILVCALNVTACSILAIAHSWKLGLVVVCAGLPPLVGAGYLKIRWDAKISHDISERDGASASIASEAIAAIRTVSSLAIEEVVLKKYSAELDHAVADCRRPLFTMMICFAFTQAIEYWFMALGFWYGCRLLSFDKITIYEFFVAFLGVFFAGQSAAQLFQYSTSVTKGINAANYVFWLKRLQPTIQETDDNRNNGPSSGGASVDLDQVRFSYPLRPSIPVLRGINLSIKKGQFVAFVGASGCGKSTMIALLERFYDPSTGSINIDKSPLVSLSPRLYRQLIGIVQQEPVLFQGSIRENIALGIDDPVVDTSPSTAASHVSDERIESALRAANAWEFVCSLPEGLSTSAGSGGTQLSGGQRQRIAIARALIRNPKILLLDEATSALDTKSEKVVQAALAEAAKDGDRITIAVAHRLSTVKDADAICVFHKGKIEEMGTHEELIAAGGLYRKMCEAQALD</sequence>
<evidence type="ECO:0000256" key="3">
    <source>
        <dbReference type="ARBA" id="ARBA00007577"/>
    </source>
</evidence>
<keyword evidence="4" id="KW-0813">Transport</keyword>
<dbReference type="PANTHER" id="PTHR43394:SF27">
    <property type="entry name" value="ATP-DEPENDENT TRANSLOCASE ABCB1-LIKE"/>
    <property type="match status" value="1"/>
</dbReference>
<evidence type="ECO:0000256" key="8">
    <source>
        <dbReference type="ARBA" id="ARBA00022840"/>
    </source>
</evidence>
<keyword evidence="6" id="KW-0677">Repeat</keyword>
<feature type="transmembrane region" description="Helical" evidence="13">
    <location>
        <begin position="274"/>
        <end position="292"/>
    </location>
</feature>
<evidence type="ECO:0000256" key="2">
    <source>
        <dbReference type="ARBA" id="ARBA00004308"/>
    </source>
</evidence>
<feature type="domain" description="ABC transporter" evidence="14">
    <location>
        <begin position="374"/>
        <end position="619"/>
    </location>
</feature>
<dbReference type="SUPFAM" id="SSF90123">
    <property type="entry name" value="ABC transporter transmembrane region"/>
    <property type="match status" value="2"/>
</dbReference>